<comment type="caution">
    <text evidence="1">The sequence shown here is derived from an EMBL/GenBank/DDBJ whole genome shotgun (WGS) entry which is preliminary data.</text>
</comment>
<name>A0A0F8YWL7_9ZZZZ</name>
<sequence>MINGLRLHPLGVWVYGMVIAKSQVVNIREFYVTTNNRKNTCFALGISSFKVFCTPTGTEFAVSEYRYS</sequence>
<dbReference type="EMBL" id="LAZR01051132">
    <property type="protein sequence ID" value="KKK85818.1"/>
    <property type="molecule type" value="Genomic_DNA"/>
</dbReference>
<accession>A0A0F8YWL7</accession>
<evidence type="ECO:0000313" key="1">
    <source>
        <dbReference type="EMBL" id="KKK85818.1"/>
    </source>
</evidence>
<proteinExistence type="predicted"/>
<reference evidence="1" key="1">
    <citation type="journal article" date="2015" name="Nature">
        <title>Complex archaea that bridge the gap between prokaryotes and eukaryotes.</title>
        <authorList>
            <person name="Spang A."/>
            <person name="Saw J.H."/>
            <person name="Jorgensen S.L."/>
            <person name="Zaremba-Niedzwiedzka K."/>
            <person name="Martijn J."/>
            <person name="Lind A.E."/>
            <person name="van Eijk R."/>
            <person name="Schleper C."/>
            <person name="Guy L."/>
            <person name="Ettema T.J."/>
        </authorList>
    </citation>
    <scope>NUCLEOTIDE SEQUENCE</scope>
</reference>
<organism evidence="1">
    <name type="scientific">marine sediment metagenome</name>
    <dbReference type="NCBI Taxonomy" id="412755"/>
    <lineage>
        <taxon>unclassified sequences</taxon>
        <taxon>metagenomes</taxon>
        <taxon>ecological metagenomes</taxon>
    </lineage>
</organism>
<gene>
    <name evidence="1" type="ORF">LCGC14_2769440</name>
</gene>
<dbReference type="AlphaFoldDB" id="A0A0F8YWL7"/>
<protein>
    <submittedName>
        <fullName evidence="1">Uncharacterized protein</fullName>
    </submittedName>
</protein>